<keyword evidence="5" id="KW-1185">Reference proteome</keyword>
<organism evidence="4 5">
    <name type="scientific">Paenibacillus albus</name>
    <dbReference type="NCBI Taxonomy" id="2495582"/>
    <lineage>
        <taxon>Bacteria</taxon>
        <taxon>Bacillati</taxon>
        <taxon>Bacillota</taxon>
        <taxon>Bacilli</taxon>
        <taxon>Bacillales</taxon>
        <taxon>Paenibacillaceae</taxon>
        <taxon>Paenibacillus</taxon>
    </lineage>
</organism>
<evidence type="ECO:0000256" key="1">
    <source>
        <dbReference type="PROSITE-ProRule" id="PRU00325"/>
    </source>
</evidence>
<dbReference type="PROSITE" id="PS50966">
    <property type="entry name" value="ZF_SWIM"/>
    <property type="match status" value="1"/>
</dbReference>
<protein>
    <recommendedName>
        <fullName evidence="3">SWIM-type domain-containing protein</fullName>
    </recommendedName>
</protein>
<dbReference type="Proteomes" id="UP000272528">
    <property type="component" value="Chromosome"/>
</dbReference>
<keyword evidence="1" id="KW-0862">Zinc</keyword>
<reference evidence="5" key="1">
    <citation type="submission" date="2018-12" db="EMBL/GenBank/DDBJ databases">
        <title>Genome sequence of Peanibacillus sp.</title>
        <authorList>
            <person name="Subramani G."/>
            <person name="Srinivasan S."/>
            <person name="Kim M.K."/>
        </authorList>
    </citation>
    <scope>NUCLEOTIDE SEQUENCE [LARGE SCALE GENOMIC DNA]</scope>
    <source>
        <strain evidence="5">18JY67-1</strain>
    </source>
</reference>
<dbReference type="GO" id="GO:0008270">
    <property type="term" value="F:zinc ion binding"/>
    <property type="evidence" value="ECO:0007669"/>
    <property type="project" value="UniProtKB-KW"/>
</dbReference>
<dbReference type="RefSeq" id="WP_126018727.1">
    <property type="nucleotide sequence ID" value="NZ_CP034437.1"/>
</dbReference>
<keyword evidence="1" id="KW-0863">Zinc-finger</keyword>
<evidence type="ECO:0000259" key="3">
    <source>
        <dbReference type="PROSITE" id="PS50966"/>
    </source>
</evidence>
<dbReference type="KEGG" id="palb:EJC50_25945"/>
<proteinExistence type="predicted"/>
<dbReference type="EMBL" id="CP034437">
    <property type="protein sequence ID" value="AZN42745.1"/>
    <property type="molecule type" value="Genomic_DNA"/>
</dbReference>
<gene>
    <name evidence="4" type="ORF">EJC50_25945</name>
</gene>
<name>A0A3Q8X8F7_9BACL</name>
<dbReference type="AlphaFoldDB" id="A0A3Q8X8F7"/>
<dbReference type="Pfam" id="PF04434">
    <property type="entry name" value="SWIM"/>
    <property type="match status" value="1"/>
</dbReference>
<feature type="domain" description="SWIM-type" evidence="3">
    <location>
        <begin position="61"/>
        <end position="94"/>
    </location>
</feature>
<evidence type="ECO:0000313" key="5">
    <source>
        <dbReference type="Proteomes" id="UP000272528"/>
    </source>
</evidence>
<evidence type="ECO:0000256" key="2">
    <source>
        <dbReference type="SAM" id="MobiDB-lite"/>
    </source>
</evidence>
<sequence length="533" mass="61974">MSTFFQLDEHRLQALESAIASSIPLEVLERGFDYYRREKVLSIQVMEGSSIYGAVKGTVIYAVTLDTDDFGFSTCTCPNTGYCKHMAAVFYAYYAYAGRSADEIHNRMLYGSELLEAGRSQPVKAEPGANQAPETESDPKQWIEEMDRVHGEVWRQCRHSLHPLQAVLLNIKAVSKSWDDRLRRLHWMHGILYVLEQAERAYSITDTYSRYYYEMAFARMTEPWMNQYLELTAELKPAEMTAPERSAVSRLIEFFHEREMDREHQLHRWESLYFALWGQLVHDEAWTRAEEDWLKSKLDSSPSTQDPAVMGGFFAPMALAFLAFADDRDADAIELLGKTVFNRTALLACDCALQRLEERNYAKLEGWIGYLHSGLVTQRKSKAFGPFLSMCRLADMQQQDNPKWQQYLVSFLPHSYSALSEHWLDRKQYAQWADLQLLFGIEPDEMDVQLIREMSKLAPDALYPLYHQAIDGAIRSRNRQGYRQAVKLMKKLEKLYKADKQADKWNRYVDGIVRKHGRLRALQEELWRGKIIT</sequence>
<keyword evidence="1" id="KW-0479">Metal-binding</keyword>
<dbReference type="InterPro" id="IPR007527">
    <property type="entry name" value="Znf_SWIM"/>
</dbReference>
<dbReference type="OrthoDB" id="7593573at2"/>
<feature type="region of interest" description="Disordered" evidence="2">
    <location>
        <begin position="121"/>
        <end position="141"/>
    </location>
</feature>
<evidence type="ECO:0000313" key="4">
    <source>
        <dbReference type="EMBL" id="AZN42745.1"/>
    </source>
</evidence>
<accession>A0A3Q8X8F7</accession>